<evidence type="ECO:0000313" key="20">
    <source>
        <dbReference type="EMBL" id="OXG12884.1"/>
    </source>
</evidence>
<dbReference type="CDD" id="cd06184">
    <property type="entry name" value="flavohem_like_fad_nad_binding"/>
    <property type="match status" value="1"/>
</dbReference>
<evidence type="ECO:0000256" key="2">
    <source>
        <dbReference type="ARBA" id="ARBA00001974"/>
    </source>
</evidence>
<dbReference type="Pfam" id="PF00042">
    <property type="entry name" value="Globin"/>
    <property type="match status" value="1"/>
</dbReference>
<dbReference type="InterPro" id="IPR012292">
    <property type="entry name" value="Globin/Proto"/>
</dbReference>
<keyword evidence="12" id="KW-0408">Iron</keyword>
<keyword evidence="6" id="KW-0349">Heme</keyword>
<evidence type="ECO:0000256" key="4">
    <source>
        <dbReference type="ARBA" id="ARBA00012229"/>
    </source>
</evidence>
<dbReference type="InterPro" id="IPR001433">
    <property type="entry name" value="OxRdtase_FAD/NAD-bd"/>
</dbReference>
<dbReference type="Gene3D" id="2.40.30.10">
    <property type="entry name" value="Translation factors"/>
    <property type="match status" value="1"/>
</dbReference>
<comment type="cofactor">
    <cofactor evidence="1">
        <name>heme b</name>
        <dbReference type="ChEBI" id="CHEBI:60344"/>
    </cofactor>
</comment>
<evidence type="ECO:0000256" key="5">
    <source>
        <dbReference type="ARBA" id="ARBA00022575"/>
    </source>
</evidence>
<gene>
    <name evidence="20" type="ORF">C361_06072</name>
</gene>
<dbReference type="InterPro" id="IPR017938">
    <property type="entry name" value="Riboflavin_synthase-like_b-brl"/>
</dbReference>
<dbReference type="GO" id="GO:0020037">
    <property type="term" value="F:heme binding"/>
    <property type="evidence" value="ECO:0007669"/>
    <property type="project" value="InterPro"/>
</dbReference>
<evidence type="ECO:0000256" key="10">
    <source>
        <dbReference type="ARBA" id="ARBA00022857"/>
    </source>
</evidence>
<dbReference type="PROSITE" id="PS01033">
    <property type="entry name" value="GLOBIN"/>
    <property type="match status" value="1"/>
</dbReference>
<dbReference type="CDD" id="cd08922">
    <property type="entry name" value="FHb-globin"/>
    <property type="match status" value="1"/>
</dbReference>
<evidence type="ECO:0000313" key="21">
    <source>
        <dbReference type="Proteomes" id="UP000199727"/>
    </source>
</evidence>
<dbReference type="GO" id="GO:0071949">
    <property type="term" value="F:FAD binding"/>
    <property type="evidence" value="ECO:0007669"/>
    <property type="project" value="TreeGrafter"/>
</dbReference>
<evidence type="ECO:0000256" key="11">
    <source>
        <dbReference type="ARBA" id="ARBA00023002"/>
    </source>
</evidence>
<evidence type="ECO:0000256" key="8">
    <source>
        <dbReference type="ARBA" id="ARBA00022723"/>
    </source>
</evidence>
<reference evidence="20 21" key="1">
    <citation type="submission" date="2017-06" db="EMBL/GenBank/DDBJ databases">
        <title>Global population genomics of the pathogenic fungus Cryptococcus neoformans var. grubii.</title>
        <authorList>
            <person name="Cuomo C."/>
            <person name="Litvintseva A."/>
            <person name="Chen Y."/>
            <person name="Young S."/>
            <person name="Zeng Q."/>
            <person name="Chapman S."/>
            <person name="Gujja S."/>
            <person name="Saif S."/>
            <person name="Birren B."/>
        </authorList>
    </citation>
    <scope>NUCLEOTIDE SEQUENCE [LARGE SCALE GENOMIC DNA]</scope>
    <source>
        <strain evidence="20 21">Tu259-1</strain>
    </source>
</reference>
<comment type="catalytic activity">
    <reaction evidence="14">
        <text>2 nitric oxide + NADH + 2 O2 = 2 nitrate + NAD(+) + H(+)</text>
        <dbReference type="Rhea" id="RHEA:19469"/>
        <dbReference type="ChEBI" id="CHEBI:15378"/>
        <dbReference type="ChEBI" id="CHEBI:15379"/>
        <dbReference type="ChEBI" id="CHEBI:16480"/>
        <dbReference type="ChEBI" id="CHEBI:17632"/>
        <dbReference type="ChEBI" id="CHEBI:57540"/>
        <dbReference type="ChEBI" id="CHEBI:57945"/>
        <dbReference type="EC" id="1.14.12.17"/>
    </reaction>
</comment>
<dbReference type="SUPFAM" id="SSF46458">
    <property type="entry name" value="Globin-like"/>
    <property type="match status" value="1"/>
</dbReference>
<comment type="caution">
    <text evidence="20">The sequence shown here is derived from an EMBL/GenBank/DDBJ whole genome shotgun (WGS) entry which is preliminary data.</text>
</comment>
<feature type="signal peptide" evidence="17">
    <location>
        <begin position="1"/>
        <end position="19"/>
    </location>
</feature>
<evidence type="ECO:0000256" key="1">
    <source>
        <dbReference type="ARBA" id="ARBA00001970"/>
    </source>
</evidence>
<accession>A0A854QB97</accession>
<dbReference type="InterPro" id="IPR009050">
    <property type="entry name" value="Globin-like_sf"/>
</dbReference>
<dbReference type="PANTHER" id="PTHR43396">
    <property type="entry name" value="FLAVOHEMOPROTEIN"/>
    <property type="match status" value="1"/>
</dbReference>
<dbReference type="Proteomes" id="UP000199727">
    <property type="component" value="Unassembled WGS sequence"/>
</dbReference>
<protein>
    <recommendedName>
        <fullName evidence="4">nitric oxide dioxygenase</fullName>
        <ecNumber evidence="4">1.14.12.17</ecNumber>
    </recommendedName>
</protein>
<dbReference type="FunFam" id="1.10.490.10:FF:000003">
    <property type="entry name" value="Flavohemoprotein"/>
    <property type="match status" value="1"/>
</dbReference>
<proteinExistence type="inferred from homology"/>
<feature type="domain" description="FAD-binding FR-type" evidence="19">
    <location>
        <begin position="230"/>
        <end position="352"/>
    </location>
</feature>
<evidence type="ECO:0000256" key="6">
    <source>
        <dbReference type="ARBA" id="ARBA00022617"/>
    </source>
</evidence>
<evidence type="ECO:0000256" key="7">
    <source>
        <dbReference type="ARBA" id="ARBA00022630"/>
    </source>
</evidence>
<dbReference type="Gene3D" id="1.10.490.10">
    <property type="entry name" value="Globins"/>
    <property type="match status" value="1"/>
</dbReference>
<dbReference type="SMR" id="A0A854QB97"/>
<dbReference type="EMBL" id="AMKT01000083">
    <property type="protein sequence ID" value="OXG12884.1"/>
    <property type="molecule type" value="Genomic_DNA"/>
</dbReference>
<organism evidence="20 21">
    <name type="scientific">Cryptococcus neoformans Tu259-1</name>
    <dbReference type="NCBI Taxonomy" id="1230072"/>
    <lineage>
        <taxon>Eukaryota</taxon>
        <taxon>Fungi</taxon>
        <taxon>Dikarya</taxon>
        <taxon>Basidiomycota</taxon>
        <taxon>Agaricomycotina</taxon>
        <taxon>Tremellomycetes</taxon>
        <taxon>Tremellales</taxon>
        <taxon>Cryptococcaceae</taxon>
        <taxon>Cryptococcus</taxon>
        <taxon>Cryptococcus neoformans species complex</taxon>
    </lineage>
</organism>
<dbReference type="InterPro" id="IPR039261">
    <property type="entry name" value="FNR_nucleotide-bd"/>
</dbReference>
<keyword evidence="17" id="KW-0732">Signal</keyword>
<comment type="similarity">
    <text evidence="3">In the C-terminal section; belongs to the flavoprotein pyridine nucleotide cytochrome reductase family.</text>
</comment>
<keyword evidence="10" id="KW-0521">NADP</keyword>
<keyword evidence="5" id="KW-0216">Detoxification</keyword>
<evidence type="ECO:0000256" key="9">
    <source>
        <dbReference type="ARBA" id="ARBA00022827"/>
    </source>
</evidence>
<dbReference type="EC" id="1.14.12.17" evidence="4"/>
<dbReference type="Pfam" id="PF00175">
    <property type="entry name" value="NAD_binding_1"/>
    <property type="match status" value="1"/>
</dbReference>
<dbReference type="AlphaFoldDB" id="A0A854QB97"/>
<dbReference type="GO" id="GO:0046872">
    <property type="term" value="F:metal ion binding"/>
    <property type="evidence" value="ECO:0007669"/>
    <property type="project" value="UniProtKB-KW"/>
</dbReference>
<keyword evidence="13" id="KW-0520">NAD</keyword>
<comment type="function">
    <text evidence="16">In the presence of oxygen and NADH, it has NADH oxidase activity, which leads to the generation of superoxide and H(2)O(2). Under anaerobic conditions, it also exhibits nitric oxide reductase and FAD reductase activities. However, all these reactions are much lower than NOD activity.</text>
</comment>
<dbReference type="InterPro" id="IPR017927">
    <property type="entry name" value="FAD-bd_FR_type"/>
</dbReference>
<dbReference type="NCBIfam" id="NF009805">
    <property type="entry name" value="PRK13289.1"/>
    <property type="match status" value="1"/>
</dbReference>
<evidence type="ECO:0000256" key="3">
    <source>
        <dbReference type="ARBA" id="ARBA00006401"/>
    </source>
</evidence>
<evidence type="ECO:0000256" key="16">
    <source>
        <dbReference type="ARBA" id="ARBA00056398"/>
    </source>
</evidence>
<evidence type="ECO:0000259" key="19">
    <source>
        <dbReference type="PROSITE" id="PS51384"/>
    </source>
</evidence>
<dbReference type="GO" id="GO:0008941">
    <property type="term" value="F:nitric oxide dioxygenase NAD(P)H activity"/>
    <property type="evidence" value="ECO:0007669"/>
    <property type="project" value="UniProtKB-EC"/>
</dbReference>
<evidence type="ECO:0000256" key="13">
    <source>
        <dbReference type="ARBA" id="ARBA00023027"/>
    </source>
</evidence>
<keyword evidence="7" id="KW-0285">Flavoprotein</keyword>
<keyword evidence="9" id="KW-0274">FAD</keyword>
<sequence length="504" mass="55668">MDAKKATIAIIALAAAATAYKVMSTTQEKKNTEGVCPATGQKRAGSTGCPFSSGLPLPDPGHRCDPNSIQEEYKVPEVPPLTEAQKDIIKSTAPILEQHGVTITTHFYKNMIRAHPELRDVFSESAQKLGHQPAALAAAVYAYACNIHDLTPILPVVERIAHKHTSLHITANQYGIVGKHLIQAIVDILGDAVTPEVGDAWYNGYWNLAHVFIKRERQLYDSAIEAGGWEGWRQFKVAKRVKESNEITSFYLKPVEGSGAPLPKFRPGQYTAVQIDIPGLGYKQARQYSLSDAPNGEYFRISVKREDGVPVPTLSNPEVPFHPGWMSNVLHKDYQEGSIVNVASPFGDFYYAPSDSSPTAPLVLLSAGVGQTPVMAMLNAQLAKNNEPNSPIKPITYVTVARSPKVRAFKDHVKKLSDVHENVKSRIFYSRPTDDVVEGQDYDFKGRMDLEKIKEDLYLGDKTAEYYICGPSKFMLNTRDKLQSLGVDPSRIHYELFEAGNLSA</sequence>
<feature type="domain" description="Globin" evidence="18">
    <location>
        <begin position="80"/>
        <end position="217"/>
    </location>
</feature>
<dbReference type="GO" id="GO:0009636">
    <property type="term" value="P:response to toxic substance"/>
    <property type="evidence" value="ECO:0007669"/>
    <property type="project" value="UniProtKB-KW"/>
</dbReference>
<dbReference type="SUPFAM" id="SSF63380">
    <property type="entry name" value="Riboflavin synthase domain-like"/>
    <property type="match status" value="1"/>
</dbReference>
<evidence type="ECO:0000259" key="18">
    <source>
        <dbReference type="PROSITE" id="PS01033"/>
    </source>
</evidence>
<comment type="catalytic activity">
    <reaction evidence="15">
        <text>2 nitric oxide + NADPH + 2 O2 = 2 nitrate + NADP(+) + H(+)</text>
        <dbReference type="Rhea" id="RHEA:19465"/>
        <dbReference type="ChEBI" id="CHEBI:15378"/>
        <dbReference type="ChEBI" id="CHEBI:15379"/>
        <dbReference type="ChEBI" id="CHEBI:16480"/>
        <dbReference type="ChEBI" id="CHEBI:17632"/>
        <dbReference type="ChEBI" id="CHEBI:57783"/>
        <dbReference type="ChEBI" id="CHEBI:58349"/>
        <dbReference type="EC" id="1.14.12.17"/>
    </reaction>
</comment>
<feature type="chain" id="PRO_5032961298" description="nitric oxide dioxygenase" evidence="17">
    <location>
        <begin position="20"/>
        <end position="504"/>
    </location>
</feature>
<dbReference type="GO" id="GO:0071500">
    <property type="term" value="P:cellular response to nitrosative stress"/>
    <property type="evidence" value="ECO:0007669"/>
    <property type="project" value="TreeGrafter"/>
</dbReference>
<keyword evidence="20" id="KW-0223">Dioxygenase</keyword>
<dbReference type="GO" id="GO:0046210">
    <property type="term" value="P:nitric oxide catabolic process"/>
    <property type="evidence" value="ECO:0007669"/>
    <property type="project" value="TreeGrafter"/>
</dbReference>
<keyword evidence="11" id="KW-0560">Oxidoreductase</keyword>
<dbReference type="OrthoDB" id="436496at2759"/>
<dbReference type="InterPro" id="IPR000971">
    <property type="entry name" value="Globin"/>
</dbReference>
<dbReference type="FunFam" id="3.40.50.80:FF:000010">
    <property type="entry name" value="Flavohemoprotein"/>
    <property type="match status" value="1"/>
</dbReference>
<dbReference type="SUPFAM" id="SSF52343">
    <property type="entry name" value="Ferredoxin reductase-like, C-terminal NADP-linked domain"/>
    <property type="match status" value="1"/>
</dbReference>
<evidence type="ECO:0000256" key="17">
    <source>
        <dbReference type="SAM" id="SignalP"/>
    </source>
</evidence>
<dbReference type="Gene3D" id="3.40.50.80">
    <property type="entry name" value="Nucleotide-binding domain of ferredoxin-NADP reductase (FNR) module"/>
    <property type="match status" value="1"/>
</dbReference>
<evidence type="ECO:0000256" key="14">
    <source>
        <dbReference type="ARBA" id="ARBA00048649"/>
    </source>
</evidence>
<dbReference type="PROSITE" id="PS51384">
    <property type="entry name" value="FAD_FR"/>
    <property type="match status" value="1"/>
</dbReference>
<evidence type="ECO:0000256" key="12">
    <source>
        <dbReference type="ARBA" id="ARBA00023004"/>
    </source>
</evidence>
<keyword evidence="8" id="KW-0479">Metal-binding</keyword>
<dbReference type="PANTHER" id="PTHR43396:SF3">
    <property type="entry name" value="FLAVOHEMOPROTEIN"/>
    <property type="match status" value="1"/>
</dbReference>
<evidence type="ECO:0000256" key="15">
    <source>
        <dbReference type="ARBA" id="ARBA00049433"/>
    </source>
</evidence>
<dbReference type="GO" id="GO:0019825">
    <property type="term" value="F:oxygen binding"/>
    <property type="evidence" value="ECO:0007669"/>
    <property type="project" value="InterPro"/>
</dbReference>
<name>A0A854QB97_CRYNE</name>
<comment type="cofactor">
    <cofactor evidence="2">
        <name>FAD</name>
        <dbReference type="ChEBI" id="CHEBI:57692"/>
    </cofactor>
</comment>
<dbReference type="FunFam" id="2.40.30.10:FF:000034">
    <property type="entry name" value="Flavohemoprotein"/>
    <property type="match status" value="1"/>
</dbReference>